<dbReference type="HOGENOM" id="CLU_040343_0_0_1"/>
<feature type="chain" id="PRO_5002939464" evidence="2">
    <location>
        <begin position="20"/>
        <end position="274"/>
    </location>
</feature>
<dbReference type="VEuPathDB" id="FungiDB:UREG_01904"/>
<feature type="signal peptide" evidence="2">
    <location>
        <begin position="1"/>
        <end position="19"/>
    </location>
</feature>
<dbReference type="KEGG" id="ure:UREG_01904"/>
<proteinExistence type="predicted"/>
<evidence type="ECO:0000256" key="2">
    <source>
        <dbReference type="SAM" id="SignalP"/>
    </source>
</evidence>
<dbReference type="eggNOG" id="ENOG502S16F">
    <property type="taxonomic scope" value="Eukaryota"/>
</dbReference>
<dbReference type="GeneID" id="8441666"/>
<name>C4JJU7_UNCRE</name>
<dbReference type="RefSeq" id="XP_002542388.1">
    <property type="nucleotide sequence ID" value="XM_002542342.1"/>
</dbReference>
<reference evidence="4" key="1">
    <citation type="journal article" date="2009" name="Genome Res.">
        <title>Comparative genomic analyses of the human fungal pathogens Coccidioides and their relatives.</title>
        <authorList>
            <person name="Sharpton T.J."/>
            <person name="Stajich J.E."/>
            <person name="Rounsley S.D."/>
            <person name="Gardner M.J."/>
            <person name="Wortman J.R."/>
            <person name="Jordar V.S."/>
            <person name="Maiti R."/>
            <person name="Kodira C.D."/>
            <person name="Neafsey D.E."/>
            <person name="Zeng Q."/>
            <person name="Hung C.-Y."/>
            <person name="McMahan C."/>
            <person name="Muszewska A."/>
            <person name="Grynberg M."/>
            <person name="Mandel M.A."/>
            <person name="Kellner E.M."/>
            <person name="Barker B.M."/>
            <person name="Galgiani J.N."/>
            <person name="Orbach M.J."/>
            <person name="Kirkland T.N."/>
            <person name="Cole G.T."/>
            <person name="Henn M.R."/>
            <person name="Birren B.W."/>
            <person name="Taylor J.W."/>
        </authorList>
    </citation>
    <scope>NUCLEOTIDE SEQUENCE [LARGE SCALE GENOMIC DNA]</scope>
    <source>
        <strain evidence="4">UAMH 1704</strain>
    </source>
</reference>
<organism evidence="3 4">
    <name type="scientific">Uncinocarpus reesii (strain UAMH 1704)</name>
    <dbReference type="NCBI Taxonomy" id="336963"/>
    <lineage>
        <taxon>Eukaryota</taxon>
        <taxon>Fungi</taxon>
        <taxon>Dikarya</taxon>
        <taxon>Ascomycota</taxon>
        <taxon>Pezizomycotina</taxon>
        <taxon>Eurotiomycetes</taxon>
        <taxon>Eurotiomycetidae</taxon>
        <taxon>Onygenales</taxon>
        <taxon>Onygenaceae</taxon>
        <taxon>Uncinocarpus</taxon>
    </lineage>
</organism>
<feature type="compositionally biased region" description="Low complexity" evidence="1">
    <location>
        <begin position="143"/>
        <end position="162"/>
    </location>
</feature>
<evidence type="ECO:0000313" key="4">
    <source>
        <dbReference type="Proteomes" id="UP000002058"/>
    </source>
</evidence>
<dbReference type="EMBL" id="CH476615">
    <property type="protein sequence ID" value="EEP77055.1"/>
    <property type="molecule type" value="Genomic_DNA"/>
</dbReference>
<keyword evidence="4" id="KW-1185">Reference proteome</keyword>
<feature type="region of interest" description="Disordered" evidence="1">
    <location>
        <begin position="50"/>
        <end position="71"/>
    </location>
</feature>
<evidence type="ECO:0000313" key="3">
    <source>
        <dbReference type="EMBL" id="EEP77055.1"/>
    </source>
</evidence>
<sequence>MQLKTSIVLVAALAAVGEASPFRFPLRRNAEESKSDVKYVTVHPVPLFPPGTGAPTAVPTATPTDPDTTPAPTTDIPVPTFPGTGAPNPQPSQTRPVSMETLTVTYTLGGGPSKTVVTRTVTRPCPETPQATAPEGGNGGGEPTTSATTTISTTSTTTKTVTLYPTDNAPGGEQGNGGNGGNGGATCVPVTVTVKETVTAKETVTVTAPSEPQPTDGEEPELPNLPPLPTLNEPPVITTIPTIPSPPYQNGTIPSTTVLPGTGSVTRTPLPTGY</sequence>
<dbReference type="AlphaFoldDB" id="C4JJU7"/>
<dbReference type="Proteomes" id="UP000002058">
    <property type="component" value="Unassembled WGS sequence"/>
</dbReference>
<feature type="region of interest" description="Disordered" evidence="1">
    <location>
        <begin position="206"/>
        <end position="226"/>
    </location>
</feature>
<feature type="region of interest" description="Disordered" evidence="1">
    <location>
        <begin position="122"/>
        <end position="165"/>
    </location>
</feature>
<accession>C4JJU7</accession>
<dbReference type="InParanoid" id="C4JJU7"/>
<dbReference type="OMA" id="QGMPHGT"/>
<protein>
    <submittedName>
        <fullName evidence="3">Uncharacterized protein</fullName>
    </submittedName>
</protein>
<evidence type="ECO:0000256" key="1">
    <source>
        <dbReference type="SAM" id="MobiDB-lite"/>
    </source>
</evidence>
<gene>
    <name evidence="3" type="ORF">UREG_01904</name>
</gene>
<feature type="region of interest" description="Disordered" evidence="1">
    <location>
        <begin position="252"/>
        <end position="274"/>
    </location>
</feature>
<keyword evidence="2" id="KW-0732">Signal</keyword>